<dbReference type="PANTHER" id="PTHR45829">
    <property type="entry name" value="MITOCHONDRIAL CARRIER PROTEIN RIM2"/>
    <property type="match status" value="1"/>
</dbReference>
<evidence type="ECO:0000256" key="5">
    <source>
        <dbReference type="ARBA" id="ARBA00022792"/>
    </source>
</evidence>
<sequence length="134" mass="14762">MSQRDRLEHLFARGHGCTEGAILTCPWEVVKTQLQSSLWQFISEDQLNTMAAASSNQVMSPGLLHCLKVSLGGKKRPHSLFKGFGPQFSGVALMTESPAWPHSPCASLTPDRLLSEPASVSLAEKREWPYHLSC</sequence>
<keyword evidence="10" id="KW-1185">Reference proteome</keyword>
<evidence type="ECO:0000256" key="1">
    <source>
        <dbReference type="ARBA" id="ARBA00004448"/>
    </source>
</evidence>
<dbReference type="AlphaFoldDB" id="A0A8C9USM1"/>
<evidence type="ECO:0000256" key="8">
    <source>
        <dbReference type="ARBA" id="ARBA00023136"/>
    </source>
</evidence>
<dbReference type="Proteomes" id="UP000694422">
    <property type="component" value="Unplaced"/>
</dbReference>
<evidence type="ECO:0000256" key="3">
    <source>
        <dbReference type="ARBA" id="ARBA00022692"/>
    </source>
</evidence>
<dbReference type="GO" id="GO:0015218">
    <property type="term" value="F:pyrimidine nucleotide transmembrane transporter activity"/>
    <property type="evidence" value="ECO:0007669"/>
    <property type="project" value="InterPro"/>
</dbReference>
<reference evidence="9" key="2">
    <citation type="submission" date="2025-09" db="UniProtKB">
        <authorList>
            <consortium name="Ensembl"/>
        </authorList>
    </citation>
    <scope>IDENTIFICATION</scope>
</reference>
<evidence type="ECO:0000313" key="9">
    <source>
        <dbReference type="Ensembl" id="ENSSDAP00000019405.1"/>
    </source>
</evidence>
<dbReference type="Ensembl" id="ENSSDAT00000022189.1">
    <property type="protein sequence ID" value="ENSSDAP00000019405.1"/>
    <property type="gene ID" value="ENSSDAG00000017690.1"/>
</dbReference>
<keyword evidence="7" id="KW-0496">Mitochondrion</keyword>
<keyword evidence="6" id="KW-1133">Transmembrane helix</keyword>
<dbReference type="InterPro" id="IPR023395">
    <property type="entry name" value="MCP_dom_sf"/>
</dbReference>
<evidence type="ECO:0000256" key="7">
    <source>
        <dbReference type="ARBA" id="ARBA00023128"/>
    </source>
</evidence>
<evidence type="ECO:0000256" key="4">
    <source>
        <dbReference type="ARBA" id="ARBA00022737"/>
    </source>
</evidence>
<dbReference type="InterPro" id="IPR049562">
    <property type="entry name" value="SLC25A33/36-like"/>
</dbReference>
<accession>A0A8C9USM1</accession>
<dbReference type="SUPFAM" id="SSF103506">
    <property type="entry name" value="Mitochondrial carrier"/>
    <property type="match status" value="1"/>
</dbReference>
<evidence type="ECO:0000256" key="2">
    <source>
        <dbReference type="ARBA" id="ARBA00022448"/>
    </source>
</evidence>
<dbReference type="PANTHER" id="PTHR45829:SF2">
    <property type="entry name" value="SOLUTE CARRIER FAMILY 25 MEMBER 36"/>
    <property type="match status" value="1"/>
</dbReference>
<keyword evidence="8" id="KW-0472">Membrane</keyword>
<keyword evidence="3" id="KW-0812">Transmembrane</keyword>
<dbReference type="GO" id="GO:0005743">
    <property type="term" value="C:mitochondrial inner membrane"/>
    <property type="evidence" value="ECO:0007669"/>
    <property type="project" value="UniProtKB-SubCell"/>
</dbReference>
<reference evidence="9" key="1">
    <citation type="submission" date="2025-08" db="UniProtKB">
        <authorList>
            <consortium name="Ensembl"/>
        </authorList>
    </citation>
    <scope>IDENTIFICATION</scope>
</reference>
<evidence type="ECO:0000256" key="6">
    <source>
        <dbReference type="ARBA" id="ARBA00022989"/>
    </source>
</evidence>
<comment type="subcellular location">
    <subcellularLocation>
        <location evidence="1">Mitochondrion inner membrane</location>
        <topology evidence="1">Multi-pass membrane protein</topology>
    </subcellularLocation>
</comment>
<organism evidence="9 10">
    <name type="scientific">Spermophilus dauricus</name>
    <name type="common">Daurian ground squirrel</name>
    <dbReference type="NCBI Taxonomy" id="99837"/>
    <lineage>
        <taxon>Eukaryota</taxon>
        <taxon>Metazoa</taxon>
        <taxon>Chordata</taxon>
        <taxon>Craniata</taxon>
        <taxon>Vertebrata</taxon>
        <taxon>Euteleostomi</taxon>
        <taxon>Mammalia</taxon>
        <taxon>Eutheria</taxon>
        <taxon>Euarchontoglires</taxon>
        <taxon>Glires</taxon>
        <taxon>Rodentia</taxon>
        <taxon>Sciuromorpha</taxon>
        <taxon>Sciuridae</taxon>
        <taxon>Xerinae</taxon>
        <taxon>Marmotini</taxon>
        <taxon>Spermophilus</taxon>
    </lineage>
</organism>
<protein>
    <submittedName>
        <fullName evidence="9">Uncharacterized protein</fullName>
    </submittedName>
</protein>
<dbReference type="GO" id="GO:1990519">
    <property type="term" value="P:pyrimidine nucleotide import into mitochondrion"/>
    <property type="evidence" value="ECO:0007669"/>
    <property type="project" value="TreeGrafter"/>
</dbReference>
<evidence type="ECO:0000313" key="10">
    <source>
        <dbReference type="Proteomes" id="UP000694422"/>
    </source>
</evidence>
<keyword evidence="2" id="KW-0813">Transport</keyword>
<keyword evidence="4" id="KW-0677">Repeat</keyword>
<keyword evidence="5" id="KW-0999">Mitochondrion inner membrane</keyword>
<name>A0A8C9USM1_SPEDA</name>
<proteinExistence type="predicted"/>
<dbReference type="Gene3D" id="1.50.40.10">
    <property type="entry name" value="Mitochondrial carrier domain"/>
    <property type="match status" value="1"/>
</dbReference>